<proteinExistence type="predicted"/>
<dbReference type="InterPro" id="IPR006620">
    <property type="entry name" value="Pro_4_hyd_alph"/>
</dbReference>
<dbReference type="GO" id="GO:0005506">
    <property type="term" value="F:iron ion binding"/>
    <property type="evidence" value="ECO:0007669"/>
    <property type="project" value="InterPro"/>
</dbReference>
<reference evidence="7" key="1">
    <citation type="submission" date="2016-04" db="UniProtKB">
        <authorList>
            <consortium name="WormBaseParasite"/>
        </authorList>
    </citation>
    <scope>IDENTIFICATION</scope>
</reference>
<dbReference type="SMART" id="SM00702">
    <property type="entry name" value="P4Hc"/>
    <property type="match status" value="2"/>
</dbReference>
<organism evidence="7">
    <name type="scientific">Taenia asiatica</name>
    <name type="common">Asian tapeworm</name>
    <dbReference type="NCBI Taxonomy" id="60517"/>
    <lineage>
        <taxon>Eukaryota</taxon>
        <taxon>Metazoa</taxon>
        <taxon>Spiralia</taxon>
        <taxon>Lophotrochozoa</taxon>
        <taxon>Platyhelminthes</taxon>
        <taxon>Cestoda</taxon>
        <taxon>Eucestoda</taxon>
        <taxon>Cyclophyllidea</taxon>
        <taxon>Taeniidae</taxon>
        <taxon>Taenia</taxon>
    </lineage>
</organism>
<dbReference type="GO" id="GO:0008475">
    <property type="term" value="F:procollagen-lysine 5-dioxygenase activity"/>
    <property type="evidence" value="ECO:0007669"/>
    <property type="project" value="TreeGrafter"/>
</dbReference>
<evidence type="ECO:0000259" key="6">
    <source>
        <dbReference type="PROSITE" id="PS51471"/>
    </source>
</evidence>
<dbReference type="GO" id="GO:0031418">
    <property type="term" value="F:L-ascorbic acid binding"/>
    <property type="evidence" value="ECO:0007669"/>
    <property type="project" value="InterPro"/>
</dbReference>
<comment type="cofactor">
    <cofactor evidence="1">
        <name>L-ascorbate</name>
        <dbReference type="ChEBI" id="CHEBI:38290"/>
    </cofactor>
</comment>
<keyword evidence="5" id="KW-0408">Iron</keyword>
<evidence type="ECO:0000313" key="7">
    <source>
        <dbReference type="WBParaSite" id="TASK_0000362501-mRNA-1"/>
    </source>
</evidence>
<dbReference type="InterPro" id="IPR057589">
    <property type="entry name" value="GT_PLOD"/>
</dbReference>
<accession>A0A158R7C9</accession>
<dbReference type="InterPro" id="IPR005123">
    <property type="entry name" value="Oxoglu/Fe-dep_dioxygenase_dom"/>
</dbReference>
<feature type="domain" description="Fe2OG dioxygenase" evidence="6">
    <location>
        <begin position="1320"/>
        <end position="1412"/>
    </location>
</feature>
<evidence type="ECO:0000256" key="1">
    <source>
        <dbReference type="ARBA" id="ARBA00001961"/>
    </source>
</evidence>
<dbReference type="PANTHER" id="PTHR10730">
    <property type="entry name" value="PROCOLLAGEN-LYSINE,2-OXOGLUTARATE 5-DIOXYGENASE/GLYCOSYLTRANSFERASE 25 FAMILY MEMBER"/>
    <property type="match status" value="1"/>
</dbReference>
<keyword evidence="2" id="KW-0479">Metal-binding</keyword>
<evidence type="ECO:0000256" key="5">
    <source>
        <dbReference type="ARBA" id="ARBA00023004"/>
    </source>
</evidence>
<dbReference type="Gene3D" id="2.60.120.620">
    <property type="entry name" value="q2cbj1_9rhob like domain"/>
    <property type="match status" value="1"/>
</dbReference>
<keyword evidence="3" id="KW-0223">Dioxygenase</keyword>
<dbReference type="PROSITE" id="PS51471">
    <property type="entry name" value="FE2OG_OXY"/>
    <property type="match status" value="1"/>
</dbReference>
<evidence type="ECO:0000256" key="3">
    <source>
        <dbReference type="ARBA" id="ARBA00022964"/>
    </source>
</evidence>
<evidence type="ECO:0000256" key="4">
    <source>
        <dbReference type="ARBA" id="ARBA00023002"/>
    </source>
</evidence>
<keyword evidence="4" id="KW-0560">Oxidoreductase</keyword>
<dbReference type="GO" id="GO:0005783">
    <property type="term" value="C:endoplasmic reticulum"/>
    <property type="evidence" value="ECO:0007669"/>
    <property type="project" value="TreeGrafter"/>
</dbReference>
<dbReference type="PANTHER" id="PTHR10730:SF45">
    <property type="entry name" value="PROCOLLAGEN-LYSINE,2-OXOGLUTARATE 5-DIOXYGENASE"/>
    <property type="match status" value="1"/>
</dbReference>
<dbReference type="FunFam" id="2.60.120.620:FF:000007">
    <property type="entry name" value="Procollagen-lysine,2-oxoglutarate 5-dioxygenase 1"/>
    <property type="match status" value="1"/>
</dbReference>
<name>A0A158R7C9_TAEAS</name>
<protein>
    <submittedName>
        <fullName evidence="7">Fe2OG dioxygenase domain-containing protein</fullName>
    </submittedName>
</protein>
<sequence length="1412" mass="162935">LQRFKRSAETHGFNVKVLGFGEMWLGGDVTSYPGGGQKVRFLRDALEPFSEDTENLLLFVDSYDVVFMDSVDSFLRKYEALQHRVIFSAEKFCWPQPSLMSKYPVVDENESRFLNSGSFVGPIADIFRIISHSPIENADDDQLFYTKIFLDPDLRQELDIALDTRSELFQNLNGALDDIRVDYNEDTGYLVNTRTNTRPVIAHGNGPIKVQFNSLTNYLARTWTPSKGCLHCREDNINLDELSPDAYPVIQISAFITAPTPFVDDFFKDLDQLNYPKKRIHLTLYCNVEEHYAALLEFNVTRGYEYRSAIVISEDAYKTDISAKNHAWSLCLGHEDCAFVLTIDSMARLTNPDTLNHLVRMNRNVMAPLLTRIGKLWSNFWGALNHDGYYARSFDYVDIINRKKKQVHPTPMLLQGIWNVPFVSNCYMFSRWTARQLVNHLPQEDSFPDMTLSRLIREKNIFLFVDNQEYFGHLVNPDTYGLNHLHNDMWQIFDNPVEWERKYLHPDYHKYVNRSFGEFEQPCPDVFWFPLLSEKFCKDMIEELEVAGLWSTGSNIDPRLEGGYENVPTIDTHMRQIDWEAPWLHILATYVRPIQRIVFEGYEDLPTARMNFVVRYKPDEQHSLRPHHDASTYTLNVALNRPGFDYQARECLTHSPLLTFGGGARFVRYDCAVVRSRLGWALMHPGRLTHLHEGLRTTHALVFTSPLHHLLLLLAITASSVAQVDELHVIGLRGEMDDAVERFERSIQVFGYTHTLLDLSAYGRTTSEVPFGRKVQALRQFIDNISAEHVLILDSHSSILLNNPADPIKQAERIGADFIFVETDVNSGKNLPSGDAIFTGMMARTKRLKELLDGLSDDLSEDLVDEFLNMLHSALSRDSTRVAIDEGSALFQIVNKDSGAYLKVRYEGDRGYVQNVHKDTVPPILIASPEGKHNLNSLSNYLVRAWSPETGCQICDEGKLDLSRLSHLDYPVIQLSVLVTEPTPFLEVFFESVANLTYPKNRIDLVTYCAVEKQKSLVDDYVAKTSHEYRSNREIRLPPGTRPIEAFREALSYCWENNGCKYLFYMEPTTQLRKVDTLEHLVSTKRNAIAPMMTRPGKFWSSFWGALTDEGAYARSDDYFDIVERRQTGIWNVPLVGSSVLFSRWAVGQLQEALEDSGFLLYDIASAALLRNIFLFVDNRKDFGHLVNPETYTLNHLHNDLWQIFDNPTDWEERYIHPEYFRFVNASTTLADFEQPCPDVFWVPLMSETFCKQLIEEMEHFGKWSDGSNYDPRLEGGYENVPTVDIHMRQVDWEEHWMHVLQKYVYPIQLKLWEGYYDKPTARMNFVVRYKQGEQPSLRLHHDASTYTLDMALNRAHIDYTGGGVRYPRYNCTLVDTRVGWPLIFPGRLTHLHEGMETTSGVRYIFVTFVNP</sequence>
<evidence type="ECO:0000256" key="2">
    <source>
        <dbReference type="ARBA" id="ARBA00022723"/>
    </source>
</evidence>
<dbReference type="InterPro" id="IPR050757">
    <property type="entry name" value="Collagen_mod_GT25"/>
</dbReference>
<dbReference type="STRING" id="60517.A0A158R7C9"/>
<dbReference type="WBParaSite" id="TASK_0000362501-mRNA-1">
    <property type="protein sequence ID" value="TASK_0000362501-mRNA-1"/>
    <property type="gene ID" value="TASK_0000362501"/>
</dbReference>
<dbReference type="Pfam" id="PF25342">
    <property type="entry name" value="GT_PLOD"/>
    <property type="match status" value="2"/>
</dbReference>